<evidence type="ECO:0000313" key="3">
    <source>
        <dbReference type="EMBL" id="KKL57891.1"/>
    </source>
</evidence>
<dbReference type="PANTHER" id="PTHR33284">
    <property type="entry name" value="RIBOSOMAL PROTEIN L25/GLN-TRNA SYNTHETASE, ANTI-CODON-BINDING DOMAIN-CONTAINING PROTEIN"/>
    <property type="match status" value="1"/>
</dbReference>
<dbReference type="Pfam" id="PF14693">
    <property type="entry name" value="Ribosomal_TL5_C"/>
    <property type="match status" value="1"/>
</dbReference>
<organism evidence="3">
    <name type="scientific">marine sediment metagenome</name>
    <dbReference type="NCBI Taxonomy" id="412755"/>
    <lineage>
        <taxon>unclassified sequences</taxon>
        <taxon>metagenomes</taxon>
        <taxon>ecological metagenomes</taxon>
    </lineage>
</organism>
<dbReference type="SUPFAM" id="SSF50715">
    <property type="entry name" value="Ribosomal protein L25-like"/>
    <property type="match status" value="1"/>
</dbReference>
<dbReference type="GO" id="GO:0008097">
    <property type="term" value="F:5S rRNA binding"/>
    <property type="evidence" value="ECO:0007669"/>
    <property type="project" value="TreeGrafter"/>
</dbReference>
<dbReference type="GO" id="GO:0003735">
    <property type="term" value="F:structural constituent of ribosome"/>
    <property type="evidence" value="ECO:0007669"/>
    <property type="project" value="InterPro"/>
</dbReference>
<feature type="domain" description="Large ribosomal subunit protein bL25 beta" evidence="2">
    <location>
        <begin position="16"/>
        <end position="95"/>
    </location>
</feature>
<dbReference type="InterPro" id="IPR011035">
    <property type="entry name" value="Ribosomal_bL25/Gln-tRNA_synth"/>
</dbReference>
<feature type="region of interest" description="Disordered" evidence="1">
    <location>
        <begin position="110"/>
        <end position="137"/>
    </location>
</feature>
<dbReference type="AlphaFoldDB" id="A0A0F9DW04"/>
<evidence type="ECO:0000259" key="2">
    <source>
        <dbReference type="Pfam" id="PF14693"/>
    </source>
</evidence>
<dbReference type="InterPro" id="IPR020930">
    <property type="entry name" value="Ribosomal_uL5_bac-type"/>
</dbReference>
<proteinExistence type="predicted"/>
<protein>
    <recommendedName>
        <fullName evidence="2">Large ribosomal subunit protein bL25 beta domain-containing protein</fullName>
    </recommendedName>
</protein>
<dbReference type="Gene3D" id="2.170.120.20">
    <property type="entry name" value="Ribosomal protein L25, beta domain"/>
    <property type="match status" value="1"/>
</dbReference>
<accession>A0A0F9DW04</accession>
<dbReference type="InterPro" id="IPR020057">
    <property type="entry name" value="Ribosomal_bL25_b-dom"/>
</dbReference>
<dbReference type="GO" id="GO:0022625">
    <property type="term" value="C:cytosolic large ribosomal subunit"/>
    <property type="evidence" value="ECO:0007669"/>
    <property type="project" value="TreeGrafter"/>
</dbReference>
<evidence type="ECO:0000256" key="1">
    <source>
        <dbReference type="SAM" id="MobiDB-lite"/>
    </source>
</evidence>
<name>A0A0F9DW04_9ZZZZ</name>
<gene>
    <name evidence="3" type="ORF">LCGC14_2230880</name>
</gene>
<dbReference type="GO" id="GO:0006412">
    <property type="term" value="P:translation"/>
    <property type="evidence" value="ECO:0007669"/>
    <property type="project" value="InterPro"/>
</dbReference>
<reference evidence="3" key="1">
    <citation type="journal article" date="2015" name="Nature">
        <title>Complex archaea that bridge the gap between prokaryotes and eukaryotes.</title>
        <authorList>
            <person name="Spang A."/>
            <person name="Saw J.H."/>
            <person name="Jorgensen S.L."/>
            <person name="Zaremba-Niedzwiedzka K."/>
            <person name="Martijn J."/>
            <person name="Lind A.E."/>
            <person name="van Eijk R."/>
            <person name="Schleper C."/>
            <person name="Guy L."/>
            <person name="Ettema T.J."/>
        </authorList>
    </citation>
    <scope>NUCLEOTIDE SEQUENCE</scope>
</reference>
<dbReference type="InterPro" id="IPR037121">
    <property type="entry name" value="Ribosomal_bL25_C"/>
</dbReference>
<dbReference type="EMBL" id="LAZR01030005">
    <property type="protein sequence ID" value="KKL57891.1"/>
    <property type="molecule type" value="Genomic_DNA"/>
</dbReference>
<comment type="caution">
    <text evidence="3">The sequence shown here is derived from an EMBL/GenBank/DDBJ whole genome shotgun (WGS) entry which is preliminary data.</text>
</comment>
<dbReference type="PANTHER" id="PTHR33284:SF1">
    <property type="entry name" value="RIBOSOMAL PROTEIN L25_GLN-TRNA SYNTHETASE, ANTI-CODON-BINDING DOMAIN-CONTAINING PROTEIN"/>
    <property type="match status" value="1"/>
</dbReference>
<sequence length="137" mass="14504">MHIAWSNGLVEVTERVKVTVPIELKGTAKGTHEGGIVVEHTDHLEIECRVTDIPETIGVSVKEIGIGDVLHASDIELPDGAELVSDPGTLLVTCSLVAAAKSTEELEAEVPIAPEVIGEVKEAEEESSEQETGKGKM</sequence>